<evidence type="ECO:0000313" key="3">
    <source>
        <dbReference type="Proteomes" id="UP000054324"/>
    </source>
</evidence>
<feature type="region of interest" description="Disordered" evidence="1">
    <location>
        <begin position="16"/>
        <end position="47"/>
    </location>
</feature>
<dbReference type="GeneID" id="20325378"/>
<gene>
    <name evidence="2" type="ORF">T265_11210</name>
</gene>
<reference evidence="2 3" key="1">
    <citation type="submission" date="2013-11" db="EMBL/GenBank/DDBJ databases">
        <title>Opisthorchis viverrini - life in the bile duct.</title>
        <authorList>
            <person name="Young N.D."/>
            <person name="Nagarajan N."/>
            <person name="Lin S.J."/>
            <person name="Korhonen P.K."/>
            <person name="Jex A.R."/>
            <person name="Hall R.S."/>
            <person name="Safavi-Hemami H."/>
            <person name="Kaewkong W."/>
            <person name="Bertrand D."/>
            <person name="Gao S."/>
            <person name="Seet Q."/>
            <person name="Wongkham S."/>
            <person name="Teh B.T."/>
            <person name="Wongkham C."/>
            <person name="Intapan P.M."/>
            <person name="Maleewong W."/>
            <person name="Yang X."/>
            <person name="Hu M."/>
            <person name="Wang Z."/>
            <person name="Hofmann A."/>
            <person name="Sternberg P.W."/>
            <person name="Tan P."/>
            <person name="Wang J."/>
            <person name="Gasser R.B."/>
        </authorList>
    </citation>
    <scope>NUCLEOTIDE SEQUENCE [LARGE SCALE GENOMIC DNA]</scope>
</reference>
<dbReference type="Proteomes" id="UP000054324">
    <property type="component" value="Unassembled WGS sequence"/>
</dbReference>
<evidence type="ECO:0000256" key="1">
    <source>
        <dbReference type="SAM" id="MobiDB-lite"/>
    </source>
</evidence>
<dbReference type="RefSeq" id="XP_009176072.1">
    <property type="nucleotide sequence ID" value="XM_009177808.1"/>
</dbReference>
<proteinExistence type="predicted"/>
<evidence type="ECO:0000313" key="2">
    <source>
        <dbReference type="EMBL" id="KER20173.1"/>
    </source>
</evidence>
<organism evidence="2 3">
    <name type="scientific">Opisthorchis viverrini</name>
    <name type="common">Southeast Asian liver fluke</name>
    <dbReference type="NCBI Taxonomy" id="6198"/>
    <lineage>
        <taxon>Eukaryota</taxon>
        <taxon>Metazoa</taxon>
        <taxon>Spiralia</taxon>
        <taxon>Lophotrochozoa</taxon>
        <taxon>Platyhelminthes</taxon>
        <taxon>Trematoda</taxon>
        <taxon>Digenea</taxon>
        <taxon>Opisthorchiida</taxon>
        <taxon>Opisthorchiata</taxon>
        <taxon>Opisthorchiidae</taxon>
        <taxon>Opisthorchis</taxon>
    </lineage>
</organism>
<dbReference type="AlphaFoldDB" id="A0A074YZU6"/>
<sequence>MREVVTVFGNALGKTTAPMRHRRKAHETDTASEVGNGRKMLQREKPDPENYLLFSQSKEKLEIQHAIKTNTLSQYPAFPLPRSN</sequence>
<dbReference type="EMBL" id="KL597083">
    <property type="protein sequence ID" value="KER20173.1"/>
    <property type="molecule type" value="Genomic_DNA"/>
</dbReference>
<name>A0A074YZU6_OPIVI</name>
<accession>A0A074YZU6</accession>
<dbReference type="CTD" id="20325378"/>
<dbReference type="KEGG" id="ovi:T265_11210"/>
<keyword evidence="3" id="KW-1185">Reference proteome</keyword>
<protein>
    <submittedName>
        <fullName evidence="2">Uncharacterized protein</fullName>
    </submittedName>
</protein>